<dbReference type="STRING" id="565045.NOR51B_1945"/>
<proteinExistence type="inferred from homology"/>
<dbReference type="Pfam" id="PF04413">
    <property type="entry name" value="Glycos_transf_N"/>
    <property type="match status" value="1"/>
</dbReference>
<dbReference type="InterPro" id="IPR039901">
    <property type="entry name" value="Kdotransferase"/>
</dbReference>
<accession>B8KUL8</accession>
<dbReference type="Gene3D" id="3.40.50.11720">
    <property type="entry name" value="3-Deoxy-D-manno-octulosonic-acid transferase, N-terminal domain"/>
    <property type="match status" value="1"/>
</dbReference>
<keyword evidence="9" id="KW-0448">Lipopolysaccharide biosynthesis</keyword>
<dbReference type="FunFam" id="3.40.50.11720:FF:000001">
    <property type="entry name" value="3-deoxy-D-manno-octulosonic acid transferase"/>
    <property type="match status" value="1"/>
</dbReference>
<dbReference type="EMBL" id="DS999411">
    <property type="protein sequence ID" value="EED35997.1"/>
    <property type="molecule type" value="Genomic_DNA"/>
</dbReference>
<evidence type="ECO:0000256" key="8">
    <source>
        <dbReference type="PIRSR" id="PIRSR639901-2"/>
    </source>
</evidence>
<evidence type="ECO:0000256" key="5">
    <source>
        <dbReference type="ARBA" id="ARBA00031445"/>
    </source>
</evidence>
<dbReference type="GO" id="GO:0009244">
    <property type="term" value="P:lipopolysaccharide core region biosynthetic process"/>
    <property type="evidence" value="ECO:0007669"/>
    <property type="project" value="UniProtKB-UniRule"/>
</dbReference>
<evidence type="ECO:0000256" key="9">
    <source>
        <dbReference type="RuleBase" id="RU365103"/>
    </source>
</evidence>
<dbReference type="AlphaFoldDB" id="B8KUL8"/>
<dbReference type="PANTHER" id="PTHR42755:SF1">
    <property type="entry name" value="3-DEOXY-D-MANNO-OCTULOSONIC ACID TRANSFERASE, MITOCHONDRIAL-RELATED"/>
    <property type="match status" value="1"/>
</dbReference>
<evidence type="ECO:0000256" key="4">
    <source>
        <dbReference type="ARBA" id="ARBA00022679"/>
    </source>
</evidence>
<evidence type="ECO:0000259" key="10">
    <source>
        <dbReference type="Pfam" id="PF04413"/>
    </source>
</evidence>
<organism evidence="11 12">
    <name type="scientific">Luminiphilus syltensis NOR5-1B</name>
    <dbReference type="NCBI Taxonomy" id="565045"/>
    <lineage>
        <taxon>Bacteria</taxon>
        <taxon>Pseudomonadati</taxon>
        <taxon>Pseudomonadota</taxon>
        <taxon>Gammaproteobacteria</taxon>
        <taxon>Cellvibrionales</taxon>
        <taxon>Halieaceae</taxon>
        <taxon>Luminiphilus</taxon>
    </lineage>
</organism>
<feature type="active site" description="Proton acceptor" evidence="7">
    <location>
        <position position="62"/>
    </location>
</feature>
<dbReference type="UniPathway" id="UPA00958"/>
<comment type="catalytic activity">
    <reaction evidence="6 9">
        <text>lipid IVA (E. coli) + CMP-3-deoxy-beta-D-manno-octulosonate = alpha-Kdo-(2-&gt;6)-lipid IVA (E. coli) + CMP + H(+)</text>
        <dbReference type="Rhea" id="RHEA:28066"/>
        <dbReference type="ChEBI" id="CHEBI:15378"/>
        <dbReference type="ChEBI" id="CHEBI:58603"/>
        <dbReference type="ChEBI" id="CHEBI:60364"/>
        <dbReference type="ChEBI" id="CHEBI:60377"/>
        <dbReference type="ChEBI" id="CHEBI:85987"/>
        <dbReference type="EC" id="2.4.99.12"/>
    </reaction>
</comment>
<sequence length="425" mass="46460">MTRFLYSILMRLSVPIVLARLLWRSRRNPGYRAQLRQRLGFDLPVTGSSGPMVWIHAVSVGETLAVAPLIESLLSSLGERRLLVTSTTPTGAAQVQRLFGDRVLRTWFPIDTPGAVRRHLDHWQPGVVVLVETEIWPNLIHGCGLRDCPVLLVNARLSARSARGYARLGDLSREAIGGLRHIACQSRADARRFKMLGGASEQISVVGSIKYDIDIAQLKDGRDALMAIISPGNRRWILVAASTHPGEEEIVVNAFKDLKEQRPDALLVLAPRHPERSNAVAKLVQSAGLRLMRRTESRPVASYDDVLLLDTLGELALAQGTARLAFIGGSLVSRGGHNPLEAAAWGVPVISGASVDNFATIYRDLTRTGGALVLQPKENLGTCLVRLAADEERLQSMGVAGQRWVAEKRGALDLQCALIQSYYSD</sequence>
<evidence type="ECO:0000256" key="7">
    <source>
        <dbReference type="PIRSR" id="PIRSR639901-1"/>
    </source>
</evidence>
<evidence type="ECO:0000256" key="3">
    <source>
        <dbReference type="ARBA" id="ARBA00019077"/>
    </source>
</evidence>
<dbReference type="HOGENOM" id="CLU_036146_2_0_6"/>
<evidence type="ECO:0000313" key="12">
    <source>
        <dbReference type="Proteomes" id="UP000004699"/>
    </source>
</evidence>
<feature type="site" description="Transition state stabilizer" evidence="8">
    <location>
        <position position="210"/>
    </location>
</feature>
<dbReference type="Proteomes" id="UP000004699">
    <property type="component" value="Unassembled WGS sequence"/>
</dbReference>
<comment type="subcellular location">
    <subcellularLocation>
        <location evidence="9">Cell membrane</location>
    </subcellularLocation>
</comment>
<dbReference type="NCBIfam" id="NF004388">
    <property type="entry name" value="PRK05749.1-4"/>
    <property type="match status" value="1"/>
</dbReference>
<keyword evidence="12" id="KW-1185">Reference proteome</keyword>
<evidence type="ECO:0000256" key="2">
    <source>
        <dbReference type="ARBA" id="ARBA00012621"/>
    </source>
</evidence>
<dbReference type="Gene3D" id="3.40.50.2000">
    <property type="entry name" value="Glycogen Phosphorylase B"/>
    <property type="match status" value="1"/>
</dbReference>
<keyword evidence="9" id="KW-1003">Cell membrane</keyword>
<evidence type="ECO:0000313" key="11">
    <source>
        <dbReference type="EMBL" id="EED35997.1"/>
    </source>
</evidence>
<dbReference type="GO" id="GO:0043842">
    <property type="term" value="F:Kdo transferase activity"/>
    <property type="evidence" value="ECO:0007669"/>
    <property type="project" value="UniProtKB-EC"/>
</dbReference>
<dbReference type="PANTHER" id="PTHR42755">
    <property type="entry name" value="3-DEOXY-MANNO-OCTULOSONATE CYTIDYLYLTRANSFERASE"/>
    <property type="match status" value="1"/>
</dbReference>
<dbReference type="InterPro" id="IPR038107">
    <property type="entry name" value="Glycos_transf_N_sf"/>
</dbReference>
<evidence type="ECO:0000256" key="1">
    <source>
        <dbReference type="ARBA" id="ARBA00004713"/>
    </source>
</evidence>
<dbReference type="eggNOG" id="COG1519">
    <property type="taxonomic scope" value="Bacteria"/>
</dbReference>
<dbReference type="OrthoDB" id="9789797at2"/>
<comment type="function">
    <text evidence="9">Involved in lipopolysaccharide (LPS) biosynthesis. Catalyzes the transfer of 3-deoxy-D-manno-octulosonate (Kdo) residue(s) from CMP-Kdo to lipid IV(A), the tetraacyldisaccharide-1,4'-bisphosphate precursor of lipid A.</text>
</comment>
<keyword evidence="9" id="KW-0472">Membrane</keyword>
<gene>
    <name evidence="11" type="ORF">NOR51B_1945</name>
</gene>
<reference evidence="12" key="1">
    <citation type="journal article" date="2013" name="BMC Microbiol.">
        <title>Taxonomy and evolution of bacteriochlorophyll a-containing members of the OM60/NOR5 clade of marine gammaproteobacteria: description of Luminiphilus syltensis gen. nov., sp. nov., reclassification of Haliea rubra as Pseudohaliea rubra gen. nov., comb. nov., and emendation of Chromatocurvus halotolerans.</title>
        <authorList>
            <person name="Spring S."/>
            <person name="Riedel T."/>
            <person name="Sproer C."/>
            <person name="Yan S."/>
            <person name="Harder J."/>
            <person name="Fuchs B.M."/>
        </authorList>
    </citation>
    <scope>NUCLEOTIDE SEQUENCE [LARGE SCALE GENOMIC DNA]</scope>
    <source>
        <strain evidence="12">NOR51-B</strain>
    </source>
</reference>
<keyword evidence="4 9" id="KW-0808">Transferase</keyword>
<comment type="pathway">
    <text evidence="1 9">Bacterial outer membrane biogenesis; LPS core biosynthesis.</text>
</comment>
<dbReference type="RefSeq" id="WP_009020741.1">
    <property type="nucleotide sequence ID" value="NZ_DS999411.1"/>
</dbReference>
<dbReference type="GO" id="GO:0005886">
    <property type="term" value="C:plasma membrane"/>
    <property type="evidence" value="ECO:0007669"/>
    <property type="project" value="UniProtKB-SubCell"/>
</dbReference>
<feature type="site" description="Transition state stabilizer" evidence="8">
    <location>
        <position position="132"/>
    </location>
</feature>
<dbReference type="InterPro" id="IPR007507">
    <property type="entry name" value="Glycos_transf_N"/>
</dbReference>
<name>B8KUL8_9GAMM</name>
<evidence type="ECO:0000256" key="6">
    <source>
        <dbReference type="ARBA" id="ARBA00049183"/>
    </source>
</evidence>
<feature type="domain" description="3-deoxy-D-manno-octulosonic-acid transferase N-terminal" evidence="10">
    <location>
        <begin position="34"/>
        <end position="213"/>
    </location>
</feature>
<dbReference type="EC" id="2.4.99.12" evidence="2 9"/>
<dbReference type="GO" id="GO:0009245">
    <property type="term" value="P:lipid A biosynthetic process"/>
    <property type="evidence" value="ECO:0007669"/>
    <property type="project" value="TreeGrafter"/>
</dbReference>
<comment type="similarity">
    <text evidence="9">Belongs to the glycosyltransferase group 1 family.</text>
</comment>
<protein>
    <recommendedName>
        <fullName evidence="3 9">3-deoxy-D-manno-octulosonic acid transferase</fullName>
        <shortName evidence="9">Kdo transferase</shortName>
        <ecNumber evidence="2 9">2.4.99.12</ecNumber>
    </recommendedName>
    <alternativeName>
        <fullName evidence="5 9">Lipid IV(A) 3-deoxy-D-manno-octulosonic acid transferase</fullName>
    </alternativeName>
</protein>
<dbReference type="SUPFAM" id="SSF53756">
    <property type="entry name" value="UDP-Glycosyltransferase/glycogen phosphorylase"/>
    <property type="match status" value="1"/>
</dbReference>